<sequence>MLQSPACCRASDSNHSISDIECWTRSSVPNYIPPLRPQALAGDERILRSACWNWPILAEQYVSSFSGPDRDSEHKQVRDVSQDAEFPAFQPKAVPNIIDPGLSAKVLLARQISERADGRWADRVSSLSSPRESKRDHVRFNVSREDAEFPASHEPKSVPDRDSTSSVCTLLQARKRSEHADDGLEDLHVSSFSAHSHDSEHNQVTRNASQDAKFAPSQPKSKPIWQHGPVHGGSSASSLNWTDMAENSKASDIEDYSVIPPPSSQFLDSLISLLKARTF</sequence>
<feature type="compositionally biased region" description="Basic and acidic residues" evidence="1">
    <location>
        <begin position="131"/>
        <end position="163"/>
    </location>
</feature>
<gene>
    <name evidence="2" type="ORF">CSSPTR1EN2_LOCUS21597</name>
</gene>
<name>A0ABP0V0R1_9BRYO</name>
<dbReference type="EMBL" id="OZ019900">
    <property type="protein sequence ID" value="CAK9233660.1"/>
    <property type="molecule type" value="Genomic_DNA"/>
</dbReference>
<evidence type="ECO:0000313" key="2">
    <source>
        <dbReference type="EMBL" id="CAK9233660.1"/>
    </source>
</evidence>
<feature type="region of interest" description="Disordered" evidence="1">
    <location>
        <begin position="193"/>
        <end position="243"/>
    </location>
</feature>
<evidence type="ECO:0000313" key="3">
    <source>
        <dbReference type="Proteomes" id="UP001497512"/>
    </source>
</evidence>
<keyword evidence="3" id="KW-1185">Reference proteome</keyword>
<dbReference type="Proteomes" id="UP001497512">
    <property type="component" value="Chromosome 8"/>
</dbReference>
<organism evidence="2 3">
    <name type="scientific">Sphagnum troendelagicum</name>
    <dbReference type="NCBI Taxonomy" id="128251"/>
    <lineage>
        <taxon>Eukaryota</taxon>
        <taxon>Viridiplantae</taxon>
        <taxon>Streptophyta</taxon>
        <taxon>Embryophyta</taxon>
        <taxon>Bryophyta</taxon>
        <taxon>Sphagnophytina</taxon>
        <taxon>Sphagnopsida</taxon>
        <taxon>Sphagnales</taxon>
        <taxon>Sphagnaceae</taxon>
        <taxon>Sphagnum</taxon>
    </lineage>
</organism>
<reference evidence="2" key="1">
    <citation type="submission" date="2024-02" db="EMBL/GenBank/DDBJ databases">
        <authorList>
            <consortium name="ELIXIR-Norway"/>
            <consortium name="Elixir Norway"/>
        </authorList>
    </citation>
    <scope>NUCLEOTIDE SEQUENCE</scope>
</reference>
<protein>
    <submittedName>
        <fullName evidence="2">Uncharacterized protein</fullName>
    </submittedName>
</protein>
<evidence type="ECO:0000256" key="1">
    <source>
        <dbReference type="SAM" id="MobiDB-lite"/>
    </source>
</evidence>
<feature type="region of interest" description="Disordered" evidence="1">
    <location>
        <begin position="119"/>
        <end position="167"/>
    </location>
</feature>
<accession>A0ABP0V0R1</accession>
<proteinExistence type="predicted"/>